<dbReference type="Pfam" id="PF00300">
    <property type="entry name" value="His_Phos_1"/>
    <property type="match status" value="1"/>
</dbReference>
<reference evidence="2" key="1">
    <citation type="journal article" date="2019" name="Int. J. Syst. Evol. Microbiol.">
        <title>The Global Catalogue of Microorganisms (GCM) 10K type strain sequencing project: providing services to taxonomists for standard genome sequencing and annotation.</title>
        <authorList>
            <consortium name="The Broad Institute Genomics Platform"/>
            <consortium name="The Broad Institute Genome Sequencing Center for Infectious Disease"/>
            <person name="Wu L."/>
            <person name="Ma J."/>
        </authorList>
    </citation>
    <scope>NUCLEOTIDE SEQUENCE [LARGE SCALE GENOMIC DNA]</scope>
    <source>
        <strain evidence="2">JCM 13584</strain>
    </source>
</reference>
<gene>
    <name evidence="1" type="ORF">GCM10009717_20300</name>
</gene>
<dbReference type="EMBL" id="BAAAMK010000003">
    <property type="protein sequence ID" value="GAA1954340.1"/>
    <property type="molecule type" value="Genomic_DNA"/>
</dbReference>
<dbReference type="InterPro" id="IPR029033">
    <property type="entry name" value="His_PPase_superfam"/>
</dbReference>
<comment type="caution">
    <text evidence="1">The sequence shown here is derived from an EMBL/GenBank/DDBJ whole genome shotgun (WGS) entry which is preliminary data.</text>
</comment>
<proteinExistence type="predicted"/>
<evidence type="ECO:0000313" key="1">
    <source>
        <dbReference type="EMBL" id="GAA1954340.1"/>
    </source>
</evidence>
<dbReference type="PANTHER" id="PTHR47623">
    <property type="entry name" value="OS09G0287300 PROTEIN"/>
    <property type="match status" value="1"/>
</dbReference>
<dbReference type="SMART" id="SM00855">
    <property type="entry name" value="PGAM"/>
    <property type="match status" value="1"/>
</dbReference>
<evidence type="ECO:0000313" key="2">
    <source>
        <dbReference type="Proteomes" id="UP001499954"/>
    </source>
</evidence>
<dbReference type="InterPro" id="IPR013078">
    <property type="entry name" value="His_Pase_superF_clade-1"/>
</dbReference>
<dbReference type="Proteomes" id="UP001499954">
    <property type="component" value="Unassembled WGS sequence"/>
</dbReference>
<protein>
    <submittedName>
        <fullName evidence="1">Histidine phosphatase family protein</fullName>
    </submittedName>
</protein>
<keyword evidence="2" id="KW-1185">Reference proteome</keyword>
<name>A0ABP5C072_9MICO</name>
<dbReference type="SUPFAM" id="SSF53254">
    <property type="entry name" value="Phosphoglycerate mutase-like"/>
    <property type="match status" value="1"/>
</dbReference>
<dbReference type="Gene3D" id="3.40.50.1240">
    <property type="entry name" value="Phosphoglycerate mutase-like"/>
    <property type="match status" value="1"/>
</dbReference>
<sequence length="172" mass="18911">MAGIGARWQTRRMKTLMLVRHAKSDWGQPGLADHDRPLNDRGLRDAPAMGVRLRERGAIPDAIVSSTALRAQTTAKLIATELGLDAASVELDDRLYGSSPQTILRVVGELDDEVVRAMIVAHNPGMADLAYDLTESIGEMPTCAVLELDFDIDEWVEVEFQAPVATRFDTPR</sequence>
<dbReference type="CDD" id="cd07067">
    <property type="entry name" value="HP_PGM_like"/>
    <property type="match status" value="1"/>
</dbReference>
<organism evidence="1 2">
    <name type="scientific">Agromyces allii</name>
    <dbReference type="NCBI Taxonomy" id="393607"/>
    <lineage>
        <taxon>Bacteria</taxon>
        <taxon>Bacillati</taxon>
        <taxon>Actinomycetota</taxon>
        <taxon>Actinomycetes</taxon>
        <taxon>Micrococcales</taxon>
        <taxon>Microbacteriaceae</taxon>
        <taxon>Agromyces</taxon>
    </lineage>
</organism>
<accession>A0ABP5C072</accession>
<dbReference type="PANTHER" id="PTHR47623:SF1">
    <property type="entry name" value="OS09G0287300 PROTEIN"/>
    <property type="match status" value="1"/>
</dbReference>